<dbReference type="OrthoDB" id="5181253at2"/>
<feature type="domain" description="Terminase large subunit GpA endonuclease" evidence="2">
    <location>
        <begin position="297"/>
        <end position="589"/>
    </location>
</feature>
<feature type="domain" description="Phage terminase large subunit GpA ATPase" evidence="1">
    <location>
        <begin position="37"/>
        <end position="286"/>
    </location>
</feature>
<dbReference type="Gene3D" id="3.40.50.300">
    <property type="entry name" value="P-loop containing nucleotide triphosphate hydrolases"/>
    <property type="match status" value="1"/>
</dbReference>
<dbReference type="Pfam" id="PF05876">
    <property type="entry name" value="GpA_ATPase"/>
    <property type="match status" value="1"/>
</dbReference>
<reference evidence="4" key="1">
    <citation type="journal article" date="2013" name="Proc. Natl. Acad. Sci. U.S.A.">
        <title>Improving the coverage of the cyanobacterial phylum using diversity-driven genome sequencing.</title>
        <authorList>
            <person name="Shih P.M."/>
            <person name="Wu D."/>
            <person name="Latifi A."/>
            <person name="Axen S.D."/>
            <person name="Fewer D.P."/>
            <person name="Talla E."/>
            <person name="Calteau A."/>
            <person name="Cai F."/>
            <person name="Tandeau de Marsac N."/>
            <person name="Rippka R."/>
            <person name="Herdman M."/>
            <person name="Sivonen K."/>
            <person name="Coursin T."/>
            <person name="Laurent T."/>
            <person name="Goodwin L."/>
            <person name="Nolan M."/>
            <person name="Davenport K.W."/>
            <person name="Han C.S."/>
            <person name="Rubin E.M."/>
            <person name="Eisen J.A."/>
            <person name="Woyke T."/>
            <person name="Gugger M."/>
            <person name="Kerfeld C.A."/>
        </authorList>
    </citation>
    <scope>NUCLEOTIDE SEQUENCE [LARGE SCALE GENOMIC DNA]</scope>
    <source>
        <strain evidence="4">ATCC 29371 / PCC 7437</strain>
        <plasmid evidence="4">Plasmid pSTA7437.04</plasmid>
    </source>
</reference>
<keyword evidence="3" id="KW-0614">Plasmid</keyword>
<dbReference type="HOGENOM" id="CLU_023850_4_1_3"/>
<evidence type="ECO:0000259" key="2">
    <source>
        <dbReference type="Pfam" id="PF20454"/>
    </source>
</evidence>
<gene>
    <name evidence="3" type="ordered locus">Sta7437_4984</name>
</gene>
<name>K9Y240_STAC7</name>
<dbReference type="RefSeq" id="WP_015328695.1">
    <property type="nucleotide sequence ID" value="NC_020052.1"/>
</dbReference>
<dbReference type="GO" id="GO:0004519">
    <property type="term" value="F:endonuclease activity"/>
    <property type="evidence" value="ECO:0007669"/>
    <property type="project" value="InterPro"/>
</dbReference>
<dbReference type="HAMAP" id="MF_04144">
    <property type="entry name" value="TERL_LAMBDA"/>
    <property type="match status" value="1"/>
</dbReference>
<dbReference type="InterPro" id="IPR046453">
    <property type="entry name" value="GpA_ATPase"/>
</dbReference>
<evidence type="ECO:0000259" key="1">
    <source>
        <dbReference type="Pfam" id="PF05876"/>
    </source>
</evidence>
<geneLocation type="plasmid" evidence="3 4">
    <name>pSTA7437.04</name>
</geneLocation>
<accession>K9Y240</accession>
<protein>
    <submittedName>
        <fullName evidence="3">Terminase GpA</fullName>
    </submittedName>
</protein>
<proteinExistence type="inferred from homology"/>
<dbReference type="Proteomes" id="UP000010473">
    <property type="component" value="Plasmid pSTA7437.04"/>
</dbReference>
<organism evidence="3 4">
    <name type="scientific">Stanieria cyanosphaera (strain ATCC 29371 / PCC 7437)</name>
    <dbReference type="NCBI Taxonomy" id="111780"/>
    <lineage>
        <taxon>Bacteria</taxon>
        <taxon>Bacillati</taxon>
        <taxon>Cyanobacteriota</taxon>
        <taxon>Cyanophyceae</taxon>
        <taxon>Pleurocapsales</taxon>
        <taxon>Dermocarpellaceae</taxon>
        <taxon>Stanieria</taxon>
    </lineage>
</organism>
<dbReference type="GO" id="GO:0005524">
    <property type="term" value="F:ATP binding"/>
    <property type="evidence" value="ECO:0007669"/>
    <property type="project" value="InterPro"/>
</dbReference>
<dbReference type="EMBL" id="CP003657">
    <property type="protein sequence ID" value="AFZ38404.1"/>
    <property type="molecule type" value="Genomic_DNA"/>
</dbReference>
<dbReference type="KEGG" id="scs:Sta7437_4984"/>
<dbReference type="PANTHER" id="PTHR34413:SF2">
    <property type="entry name" value="PROPHAGE TAIL FIBER ASSEMBLY PROTEIN HOMOLOG TFAE-RELATED"/>
    <property type="match status" value="1"/>
</dbReference>
<evidence type="ECO:0000313" key="4">
    <source>
        <dbReference type="Proteomes" id="UP000010473"/>
    </source>
</evidence>
<dbReference type="Pfam" id="PF20454">
    <property type="entry name" value="GpA_nuclease"/>
    <property type="match status" value="1"/>
</dbReference>
<dbReference type="AlphaFoldDB" id="K9Y240"/>
<dbReference type="PANTHER" id="PTHR34413">
    <property type="entry name" value="PROPHAGE TAIL FIBER ASSEMBLY PROTEIN HOMOLOG TFAE-RELATED-RELATED"/>
    <property type="match status" value="1"/>
</dbReference>
<sequence length="630" mass="71316">MDADTLLKQVKSKFLKPVAKILVSDWCEKHLQLPQTSAEPGLWRRDRAPYQSGLMDAVCESHVRKVTIMTSAQTGKSTICNAIIARYIDIDPCPIMFTQPTIQLAQRYSKEKLSPMISDIKVLSDKIIQAERNAASTILMKLFKGGLLCLSGANSPASLASMSIRLLLCDEIDKYPANCNHEGDPVDLAIQRTTTYWNYKVILVSTPSIKGASRIEDSYEKSDKRLFFVPCPHCGYKQHLVWERIQYSGKGSNDFNPDLGVYYICESCETPIAESYKSSMVRSGEWIATAKPENANHVGFHCNRLISPWVNWIDMAYDYETSKHDPLQLQVFVNSSLGLPFEHNLGDSLDWEKLHQRSEASTYQRGQIPDGVLMLTAGVDVQGDRLEVSIWGYGRGEQSWLIDHHQILGNPLENEVWQQLVNVITKPYLLPNDCQIKTIATCVDSGYLTQDVYNQVRKLKHLHVFAIKGQAGSGKLFVNRPRHMDITHKGRVIHKGIQLYVLGVDSGKEVLYYRSKIETPGSKYINFPKGLDTNYFQGFCSEVQVKKHRAGQNYFVWEKLAGIHNNEPLDCALYSLAAAHLVGITRMNWSQLEASFIPPIKPENDNVDNKKTTTFNKSISLKKRNWSTDF</sequence>
<evidence type="ECO:0000313" key="3">
    <source>
        <dbReference type="EMBL" id="AFZ38404.1"/>
    </source>
</evidence>
<dbReference type="InterPro" id="IPR008866">
    <property type="entry name" value="Phage_lambda_GpA-like"/>
</dbReference>
<keyword evidence="4" id="KW-1185">Reference proteome</keyword>
<dbReference type="InterPro" id="IPR046454">
    <property type="entry name" value="GpA_endonuclease"/>
</dbReference>
<dbReference type="InterPro" id="IPR051220">
    <property type="entry name" value="TFA_Chaperone"/>
</dbReference>
<dbReference type="InterPro" id="IPR027417">
    <property type="entry name" value="P-loop_NTPase"/>
</dbReference>
<dbReference type="GO" id="GO:0016887">
    <property type="term" value="F:ATP hydrolysis activity"/>
    <property type="evidence" value="ECO:0007669"/>
    <property type="project" value="InterPro"/>
</dbReference>